<evidence type="ECO:0000256" key="8">
    <source>
        <dbReference type="ARBA" id="ARBA00023012"/>
    </source>
</evidence>
<reference evidence="13 14" key="1">
    <citation type="journal article" date="2010" name="Stand. Genomic Sci.">
        <title>Complete genome sequence of Streptosporangium roseum type strain (NI 9100).</title>
        <authorList>
            <person name="Nolan M."/>
            <person name="Sikorski J."/>
            <person name="Jando M."/>
            <person name="Lucas S."/>
            <person name="Lapidus A."/>
            <person name="Glavina Del Rio T."/>
            <person name="Chen F."/>
            <person name="Tice H."/>
            <person name="Pitluck S."/>
            <person name="Cheng J.F."/>
            <person name="Chertkov O."/>
            <person name="Sims D."/>
            <person name="Meincke L."/>
            <person name="Brettin T."/>
            <person name="Han C."/>
            <person name="Detter J.C."/>
            <person name="Bruce D."/>
            <person name="Goodwin L."/>
            <person name="Land M."/>
            <person name="Hauser L."/>
            <person name="Chang Y.J."/>
            <person name="Jeffries C.D."/>
            <person name="Ivanova N."/>
            <person name="Mavromatis K."/>
            <person name="Mikhailova N."/>
            <person name="Chen A."/>
            <person name="Palaniappan K."/>
            <person name="Chain P."/>
            <person name="Rohde M."/>
            <person name="Goker M."/>
            <person name="Bristow J."/>
            <person name="Eisen J.A."/>
            <person name="Markowitz V."/>
            <person name="Hugenholtz P."/>
            <person name="Kyrpides N.C."/>
            <person name="Klenk H.P."/>
        </authorList>
    </citation>
    <scope>NUCLEOTIDE SEQUENCE [LARGE SCALE GENOMIC DNA]</scope>
    <source>
        <strain evidence="14">ATCC 12428 / DSM 43021 / JCM 3005 / NI 9100</strain>
    </source>
</reference>
<dbReference type="GO" id="GO:0005524">
    <property type="term" value="F:ATP binding"/>
    <property type="evidence" value="ECO:0007669"/>
    <property type="project" value="UniProtKB-KW"/>
</dbReference>
<evidence type="ECO:0000256" key="10">
    <source>
        <dbReference type="SAM" id="Phobius"/>
    </source>
</evidence>
<evidence type="ECO:0000313" key="14">
    <source>
        <dbReference type="Proteomes" id="UP000002029"/>
    </source>
</evidence>
<feature type="region of interest" description="Disordered" evidence="9">
    <location>
        <begin position="317"/>
        <end position="431"/>
    </location>
</feature>
<evidence type="ECO:0000256" key="9">
    <source>
        <dbReference type="SAM" id="MobiDB-lite"/>
    </source>
</evidence>
<dbReference type="Pfam" id="PF07730">
    <property type="entry name" value="HisKA_3"/>
    <property type="match status" value="1"/>
</dbReference>
<dbReference type="Pfam" id="PF23539">
    <property type="entry name" value="DUF7134"/>
    <property type="match status" value="1"/>
</dbReference>
<gene>
    <name evidence="13" type="ordered locus">Sros_5618</name>
</gene>
<keyword evidence="4" id="KW-0808">Transferase</keyword>
<evidence type="ECO:0000256" key="2">
    <source>
        <dbReference type="ARBA" id="ARBA00012438"/>
    </source>
</evidence>
<name>D2AR29_STRRD</name>
<keyword evidence="14" id="KW-1185">Reference proteome</keyword>
<evidence type="ECO:0000256" key="6">
    <source>
        <dbReference type="ARBA" id="ARBA00022777"/>
    </source>
</evidence>
<dbReference type="PANTHER" id="PTHR24421:SF10">
    <property type="entry name" value="NITRATE_NITRITE SENSOR PROTEIN NARQ"/>
    <property type="match status" value="1"/>
</dbReference>
<dbReference type="EC" id="2.7.13.3" evidence="2"/>
<dbReference type="GO" id="GO:0000155">
    <property type="term" value="F:phosphorelay sensor kinase activity"/>
    <property type="evidence" value="ECO:0007669"/>
    <property type="project" value="InterPro"/>
</dbReference>
<feature type="domain" description="DUF7134" evidence="12">
    <location>
        <begin position="30"/>
        <end position="187"/>
    </location>
</feature>
<organism evidence="13 14">
    <name type="scientific">Streptosporangium roseum (strain ATCC 12428 / DSM 43021 / JCM 3005 / KCTC 9067 / NCIMB 10171 / NRRL 2505 / NI 9100)</name>
    <dbReference type="NCBI Taxonomy" id="479432"/>
    <lineage>
        <taxon>Bacteria</taxon>
        <taxon>Bacillati</taxon>
        <taxon>Actinomycetota</taxon>
        <taxon>Actinomycetes</taxon>
        <taxon>Streptosporangiales</taxon>
        <taxon>Streptosporangiaceae</taxon>
        <taxon>Streptosporangium</taxon>
    </lineage>
</organism>
<evidence type="ECO:0000256" key="5">
    <source>
        <dbReference type="ARBA" id="ARBA00022741"/>
    </source>
</evidence>
<dbReference type="STRING" id="479432.Sros_5618"/>
<dbReference type="Gene3D" id="1.20.5.1930">
    <property type="match status" value="1"/>
</dbReference>
<evidence type="ECO:0000256" key="3">
    <source>
        <dbReference type="ARBA" id="ARBA00022553"/>
    </source>
</evidence>
<keyword evidence="3" id="KW-0597">Phosphoprotein</keyword>
<accession>D2AR29</accession>
<feature type="domain" description="Signal transduction histidine kinase subgroup 3 dimerisation and phosphoacceptor" evidence="11">
    <location>
        <begin position="205"/>
        <end position="270"/>
    </location>
</feature>
<dbReference type="KEGG" id="sro:Sros_5618"/>
<feature type="transmembrane region" description="Helical" evidence="10">
    <location>
        <begin position="89"/>
        <end position="122"/>
    </location>
</feature>
<dbReference type="GO" id="GO:0046983">
    <property type="term" value="F:protein dimerization activity"/>
    <property type="evidence" value="ECO:0007669"/>
    <property type="project" value="InterPro"/>
</dbReference>
<evidence type="ECO:0000259" key="12">
    <source>
        <dbReference type="Pfam" id="PF23539"/>
    </source>
</evidence>
<feature type="transmembrane region" description="Helical" evidence="10">
    <location>
        <begin position="158"/>
        <end position="179"/>
    </location>
</feature>
<keyword evidence="10" id="KW-0812">Transmembrane</keyword>
<dbReference type="GO" id="GO:0016020">
    <property type="term" value="C:membrane"/>
    <property type="evidence" value="ECO:0007669"/>
    <property type="project" value="InterPro"/>
</dbReference>
<protein>
    <recommendedName>
        <fullName evidence="2">histidine kinase</fullName>
        <ecNumber evidence="2">2.7.13.3</ecNumber>
    </recommendedName>
</protein>
<keyword evidence="10" id="KW-0472">Membrane</keyword>
<keyword evidence="7" id="KW-0067">ATP-binding</keyword>
<comment type="catalytic activity">
    <reaction evidence="1">
        <text>ATP + protein L-histidine = ADP + protein N-phospho-L-histidine.</text>
        <dbReference type="EC" id="2.7.13.3"/>
    </reaction>
</comment>
<evidence type="ECO:0000256" key="1">
    <source>
        <dbReference type="ARBA" id="ARBA00000085"/>
    </source>
</evidence>
<dbReference type="EMBL" id="CP001814">
    <property type="protein sequence ID" value="ACZ88370.1"/>
    <property type="molecule type" value="Genomic_DNA"/>
</dbReference>
<keyword evidence="10" id="KW-1133">Transmembrane helix</keyword>
<evidence type="ECO:0000313" key="13">
    <source>
        <dbReference type="EMBL" id="ACZ88370.1"/>
    </source>
</evidence>
<dbReference type="InterPro" id="IPR055558">
    <property type="entry name" value="DUF7134"/>
</dbReference>
<keyword evidence="6 13" id="KW-0418">Kinase</keyword>
<dbReference type="PANTHER" id="PTHR24421">
    <property type="entry name" value="NITRATE/NITRITE SENSOR PROTEIN NARX-RELATED"/>
    <property type="match status" value="1"/>
</dbReference>
<feature type="transmembrane region" description="Helical" evidence="10">
    <location>
        <begin position="38"/>
        <end position="59"/>
    </location>
</feature>
<keyword evidence="5" id="KW-0547">Nucleotide-binding</keyword>
<dbReference type="InterPro" id="IPR011712">
    <property type="entry name" value="Sig_transdc_His_kin_sub3_dim/P"/>
</dbReference>
<proteinExistence type="predicted"/>
<feature type="compositionally biased region" description="Low complexity" evidence="9">
    <location>
        <begin position="388"/>
        <end position="403"/>
    </location>
</feature>
<feature type="compositionally biased region" description="Gly residues" evidence="9">
    <location>
        <begin position="339"/>
        <end position="352"/>
    </location>
</feature>
<evidence type="ECO:0000256" key="4">
    <source>
        <dbReference type="ARBA" id="ARBA00022679"/>
    </source>
</evidence>
<keyword evidence="8" id="KW-0902">Two-component regulatory system</keyword>
<evidence type="ECO:0000259" key="11">
    <source>
        <dbReference type="Pfam" id="PF07730"/>
    </source>
</evidence>
<dbReference type="Proteomes" id="UP000002029">
    <property type="component" value="Chromosome"/>
</dbReference>
<dbReference type="HOGENOM" id="CLU_636033_0_0_11"/>
<dbReference type="InterPro" id="IPR050482">
    <property type="entry name" value="Sensor_HK_TwoCompSys"/>
</dbReference>
<feature type="compositionally biased region" description="Low complexity" evidence="9">
    <location>
        <begin position="366"/>
        <end position="377"/>
    </location>
</feature>
<sequence>MTSPGWRPDRNPGGYRLNVDDLNLDGSLLLRRWSRGQLIALDALAGAAYTITLLTFAAARPATETPLWAQSLLVAVTGSALALRRRWPLPVFVLALGTSLASMFLGLVHDGFAAAAFALYLVALTRPRPRWEPTVTIGVGSAAAVVMLSVAGSPDPGWWLRLLGVLLPCVALLGGTWTVGRAVRERRAYAARAAEQLADRAVTEERLRIARELHDVVAHSMSLIAVKAGIANHVAEARPEEARDALRVIEATSRGALTEMRHLLGVMRSGTAPDPGSGLSPAPGLAGLPGLADRAALAGVRVELDVTAAALPEGRRAVGLPDRAGGPDQRGQARRAGALPGGGRGGRAGGTGRGDRRRSGPPGPAGPARSRAGRNAGEGPHVRRVLHGRATAGGRVRGVGTAALRREHAVRRARREGRVNGRARRAHGGTA</sequence>
<feature type="transmembrane region" description="Helical" evidence="10">
    <location>
        <begin position="134"/>
        <end position="152"/>
    </location>
</feature>
<dbReference type="AlphaFoldDB" id="D2AR29"/>
<feature type="compositionally biased region" description="Basic residues" evidence="9">
    <location>
        <begin position="408"/>
        <end position="431"/>
    </location>
</feature>
<evidence type="ECO:0000256" key="7">
    <source>
        <dbReference type="ARBA" id="ARBA00022840"/>
    </source>
</evidence>
<dbReference type="eggNOG" id="COG4585">
    <property type="taxonomic scope" value="Bacteria"/>
</dbReference>
<feature type="compositionally biased region" description="Low complexity" evidence="9">
    <location>
        <begin position="323"/>
        <end position="338"/>
    </location>
</feature>